<dbReference type="RefSeq" id="WP_146137330.1">
    <property type="nucleotide sequence ID" value="NZ_PXYH01000015.1"/>
</dbReference>
<dbReference type="OrthoDB" id="5192166at2"/>
<evidence type="ECO:0008006" key="3">
    <source>
        <dbReference type="Google" id="ProtNLM"/>
    </source>
</evidence>
<name>A0A2P7QQN8_9GAMM</name>
<dbReference type="AlphaFoldDB" id="A0A2P7QQN8"/>
<dbReference type="NCBIfam" id="NF033682">
    <property type="entry name" value="retention_LapA"/>
    <property type="match status" value="1"/>
</dbReference>
<dbReference type="Proteomes" id="UP000242181">
    <property type="component" value="Unassembled WGS sequence"/>
</dbReference>
<proteinExistence type="predicted"/>
<gene>
    <name evidence="1" type="ORF">C7I36_11715</name>
</gene>
<dbReference type="EMBL" id="PXYH01000015">
    <property type="protein sequence ID" value="PSJ40283.1"/>
    <property type="molecule type" value="Genomic_DNA"/>
</dbReference>
<evidence type="ECO:0000313" key="2">
    <source>
        <dbReference type="Proteomes" id="UP000242181"/>
    </source>
</evidence>
<accession>A0A2P7QQN8</accession>
<sequence length="403" mass="41152">METITLTTAVKVSEIQGAAFAVLQDGTVEPLEIGKIYPAGTVFLVDDNTTLQYLESEGAALDEAQADALAAEGQAVPAGDVSELQAAILAGIDPTTLFEAAAAGPAAGADAAAAATGEGSGNGGFIVVSRIGGFTQPQAGFDTAFAPLAVAEEPEELIPLLEPAPNAIPTIDIIPLPPVDPEQNPQLPGVEGAFSWVTESSLEGGSQAGNGQNVAQGSIVVNTGSDALTALEVLVQDKDGDWINVTNGGLVDGLYGNLLINPDFTWSYTLSGPQEHPTEGGVFDQDILKDLFQIRVTDDDGDIASASLDIFVLDDGPVVMVDGPDSIVEGATIEGNWSLVAGADGASTQVLFDGQAYDLDEAIDTGKGTLTVKGDGTWVFVAAAGLDHRQAQGLSFSLQATDG</sequence>
<dbReference type="InterPro" id="IPR047777">
    <property type="entry name" value="LapA-like_RM"/>
</dbReference>
<evidence type="ECO:0000313" key="1">
    <source>
        <dbReference type="EMBL" id="PSJ40283.1"/>
    </source>
</evidence>
<reference evidence="1 2" key="1">
    <citation type="submission" date="2018-03" db="EMBL/GenBank/DDBJ databases">
        <title>The draft genome of Zobellella taiwanensis JCM 13381.</title>
        <authorList>
            <person name="Liu L."/>
            <person name="Li L."/>
            <person name="Wang T."/>
            <person name="Zhang X."/>
            <person name="Liang L."/>
        </authorList>
    </citation>
    <scope>NUCLEOTIDE SEQUENCE [LARGE SCALE GENOMIC DNA]</scope>
    <source>
        <strain evidence="1 2">JCM 13381</strain>
    </source>
</reference>
<feature type="non-terminal residue" evidence="1">
    <location>
        <position position="403"/>
    </location>
</feature>
<keyword evidence="2" id="KW-1185">Reference proteome</keyword>
<protein>
    <recommendedName>
        <fullName evidence="3">Retention module-containing protein</fullName>
    </recommendedName>
</protein>
<organism evidence="1 2">
    <name type="scientific">Zobellella taiwanensis</name>
    <dbReference type="NCBI Taxonomy" id="347535"/>
    <lineage>
        <taxon>Bacteria</taxon>
        <taxon>Pseudomonadati</taxon>
        <taxon>Pseudomonadota</taxon>
        <taxon>Gammaproteobacteria</taxon>
        <taxon>Aeromonadales</taxon>
        <taxon>Aeromonadaceae</taxon>
        <taxon>Zobellella</taxon>
    </lineage>
</organism>
<comment type="caution">
    <text evidence="1">The sequence shown here is derived from an EMBL/GenBank/DDBJ whole genome shotgun (WGS) entry which is preliminary data.</text>
</comment>